<dbReference type="NCBIfam" id="NF003805">
    <property type="entry name" value="PRK05395.1-2"/>
    <property type="match status" value="1"/>
</dbReference>
<dbReference type="NCBIfam" id="NF003807">
    <property type="entry name" value="PRK05395.1-4"/>
    <property type="match status" value="1"/>
</dbReference>
<dbReference type="Pfam" id="PF01220">
    <property type="entry name" value="DHquinase_II"/>
    <property type="match status" value="1"/>
</dbReference>
<dbReference type="CDD" id="cd00466">
    <property type="entry name" value="DHQase_II"/>
    <property type="match status" value="1"/>
</dbReference>
<dbReference type="SUPFAM" id="SSF52304">
    <property type="entry name" value="Type II 3-dehydroquinate dehydratase"/>
    <property type="match status" value="1"/>
</dbReference>
<keyword evidence="3" id="KW-1133">Transmembrane helix</keyword>
<evidence type="ECO:0000313" key="4">
    <source>
        <dbReference type="EMBL" id="SVE15706.1"/>
    </source>
</evidence>
<dbReference type="HAMAP" id="MF_00169">
    <property type="entry name" value="AroQ"/>
    <property type="match status" value="1"/>
</dbReference>
<protein>
    <recommendedName>
        <fullName evidence="1">3-dehydroquinate dehydratase</fullName>
        <ecNumber evidence="1">4.2.1.10</ecNumber>
    </recommendedName>
</protein>
<dbReference type="Gene3D" id="3.40.50.9100">
    <property type="entry name" value="Dehydroquinase, class II"/>
    <property type="match status" value="1"/>
</dbReference>
<gene>
    <name evidence="4" type="ORF">METZ01_LOCUS468560</name>
</gene>
<dbReference type="EC" id="4.2.1.10" evidence="1"/>
<name>A0A383B691_9ZZZZ</name>
<dbReference type="PANTHER" id="PTHR21272">
    <property type="entry name" value="CATABOLIC 3-DEHYDROQUINASE"/>
    <property type="match status" value="1"/>
</dbReference>
<keyword evidence="3" id="KW-0472">Membrane</keyword>
<feature type="transmembrane region" description="Helical" evidence="3">
    <location>
        <begin position="116"/>
        <end position="134"/>
    </location>
</feature>
<dbReference type="PROSITE" id="PS01029">
    <property type="entry name" value="DEHYDROQUINASE_II"/>
    <property type="match status" value="1"/>
</dbReference>
<evidence type="ECO:0000256" key="3">
    <source>
        <dbReference type="SAM" id="Phobius"/>
    </source>
</evidence>
<dbReference type="InterPro" id="IPR001874">
    <property type="entry name" value="DHquinase_II"/>
</dbReference>
<dbReference type="PANTHER" id="PTHR21272:SF3">
    <property type="entry name" value="CATABOLIC 3-DEHYDROQUINASE"/>
    <property type="match status" value="1"/>
</dbReference>
<dbReference type="AlphaFoldDB" id="A0A383B691"/>
<sequence>MKHKVLVLNGPNLNMLGIREPDIYGSGSLSDVESACEQEAKALSMSVICKQSNEEGKLVTWVQNAINDMDGLLINAGAYTHTSLALLDSLSAAQLPTIEIHMSNIHSREQFRHHSFVSLVASGMICGLGSYGYVLGLRAIHRILNTT</sequence>
<reference evidence="4" key="1">
    <citation type="submission" date="2018-05" db="EMBL/GenBank/DDBJ databases">
        <authorList>
            <person name="Lanie J.A."/>
            <person name="Ng W.-L."/>
            <person name="Kazmierczak K.M."/>
            <person name="Andrzejewski T.M."/>
            <person name="Davidsen T.M."/>
            <person name="Wayne K.J."/>
            <person name="Tettelin H."/>
            <person name="Glass J.I."/>
            <person name="Rusch D."/>
            <person name="Podicherti R."/>
            <person name="Tsui H.-C.T."/>
            <person name="Winkler M.E."/>
        </authorList>
    </citation>
    <scope>NUCLEOTIDE SEQUENCE</scope>
</reference>
<evidence type="ECO:0000256" key="2">
    <source>
        <dbReference type="ARBA" id="ARBA00023239"/>
    </source>
</evidence>
<keyword evidence="2" id="KW-0456">Lyase</keyword>
<dbReference type="NCBIfam" id="TIGR01088">
    <property type="entry name" value="aroQ"/>
    <property type="match status" value="1"/>
</dbReference>
<dbReference type="PIRSF" id="PIRSF001399">
    <property type="entry name" value="DHquinase_II"/>
    <property type="match status" value="1"/>
</dbReference>
<organism evidence="4">
    <name type="scientific">marine metagenome</name>
    <dbReference type="NCBI Taxonomy" id="408172"/>
    <lineage>
        <taxon>unclassified sequences</taxon>
        <taxon>metagenomes</taxon>
        <taxon>ecological metagenomes</taxon>
    </lineage>
</organism>
<dbReference type="EMBL" id="UINC01197959">
    <property type="protein sequence ID" value="SVE15706.1"/>
    <property type="molecule type" value="Genomic_DNA"/>
</dbReference>
<accession>A0A383B691</accession>
<dbReference type="InterPro" id="IPR018509">
    <property type="entry name" value="DHquinase_II_CS"/>
</dbReference>
<dbReference type="NCBIfam" id="NF003806">
    <property type="entry name" value="PRK05395.1-3"/>
    <property type="match status" value="1"/>
</dbReference>
<dbReference type="GO" id="GO:0019631">
    <property type="term" value="P:quinate catabolic process"/>
    <property type="evidence" value="ECO:0007669"/>
    <property type="project" value="TreeGrafter"/>
</dbReference>
<dbReference type="InterPro" id="IPR036441">
    <property type="entry name" value="DHquinase_II_sf"/>
</dbReference>
<proteinExistence type="inferred from homology"/>
<evidence type="ECO:0000256" key="1">
    <source>
        <dbReference type="ARBA" id="ARBA00012060"/>
    </source>
</evidence>
<keyword evidence="3" id="KW-0812">Transmembrane</keyword>
<dbReference type="GO" id="GO:0003855">
    <property type="term" value="F:3-dehydroquinate dehydratase activity"/>
    <property type="evidence" value="ECO:0007669"/>
    <property type="project" value="UniProtKB-EC"/>
</dbReference>